<keyword evidence="5" id="KW-1133">Transmembrane helix</keyword>
<name>A0A830CEF5_9LAMI</name>
<evidence type="ECO:0000313" key="9">
    <source>
        <dbReference type="EMBL" id="GFP95438.1"/>
    </source>
</evidence>
<evidence type="ECO:0000256" key="4">
    <source>
        <dbReference type="ARBA" id="ARBA00022692"/>
    </source>
</evidence>
<dbReference type="OrthoDB" id="722566at2759"/>
<sequence>MVVANAWATGHAVVPPQQFRRPSSSSSPEILNSLLKKNISLNLPSKFHVRRKKDFDLSCRCSSNLENSMNYGDRGSNNISSSSSSSSACSFSSSSADWDWNRWTRHFSEIEQAENYASVLKFQLEDAIEKEDFQEAAKLKIAIAEMTSKDSIAEIMSELKNAIDEERYHDASRLCRNTGSGLVGWWVGYSKDLDDPFGRLIRITPGTGRLVGKCYSPRQLVTSSPGTPLFEIFVVKDVNDRYNIQVAFLKLIKGNSANSSSSSEKSTKGLSVGETENSSVIDVKLEDSEVEKGEGKSIDLEGAAEEGLKSVINFLKEKIPELKVKVMKVDVTENITEDTMKKFIEEDNENKTSDDTEEEADDVDGDQPDRFSALGDSDTMESESDLDIKLYIGGVLHNKEDSADIEKLERDSFVLHIPKRHQDNNDAEESVESKVKLAAIAAQGVAELMPPEVAKAFWSSDKVSPKVSRDVREIVKLAVSQAQKRNRLSEYTNFSRITTPNGGLDPFEGLYVGAFGPYGPEVVQLRRKYGNWNEEKSSDVEFFEYVEAVKLTGDLNVPAGQVTFRAKLGRGNRLANQGKLYSHELGVIASYKGQGRVAEFGFRNPKWVEGELLQLDGRTQAITAVRKPCVEAVTVTYPCRTTESTTSQVRFLALASPIRLARSAPTIPISGTRPTIRGNKSSKSLAPAEKFYSPAPSPGKSNIPASSRPPGRRGGGRAPVGEAELGECRFSGEPCGEGELAGGFGLNRMVRDEPPAAVRKVGRWVVGWRRGTVVGGGRPERSVAANKAALGLRVVEVMVCLISFSVMAADKTQGWSGDSFERYLEYRYCLAVNVIGFVYSGFQAYDVAYHLGTEKHVISHHLRYHFDFSMDQARFFPPPLNNGSNFL</sequence>
<evidence type="ECO:0000256" key="3">
    <source>
        <dbReference type="ARBA" id="ARBA00022475"/>
    </source>
</evidence>
<evidence type="ECO:0000256" key="2">
    <source>
        <dbReference type="ARBA" id="ARBA00007651"/>
    </source>
</evidence>
<evidence type="ECO:0000256" key="6">
    <source>
        <dbReference type="ARBA" id="ARBA00023136"/>
    </source>
</evidence>
<accession>A0A830CEF5</accession>
<dbReference type="EMBL" id="BMAC01000388">
    <property type="protein sequence ID" value="GFP95438.1"/>
    <property type="molecule type" value="Genomic_DNA"/>
</dbReference>
<keyword evidence="10" id="KW-1185">Reference proteome</keyword>
<feature type="domain" description="Casparian strip membrane protein" evidence="8">
    <location>
        <begin position="786"/>
        <end position="873"/>
    </location>
</feature>
<evidence type="ECO:0000256" key="7">
    <source>
        <dbReference type="SAM" id="MobiDB-lite"/>
    </source>
</evidence>
<organism evidence="9 10">
    <name type="scientific">Phtheirospermum japonicum</name>
    <dbReference type="NCBI Taxonomy" id="374723"/>
    <lineage>
        <taxon>Eukaryota</taxon>
        <taxon>Viridiplantae</taxon>
        <taxon>Streptophyta</taxon>
        <taxon>Embryophyta</taxon>
        <taxon>Tracheophyta</taxon>
        <taxon>Spermatophyta</taxon>
        <taxon>Magnoliopsida</taxon>
        <taxon>eudicotyledons</taxon>
        <taxon>Gunneridae</taxon>
        <taxon>Pentapetalae</taxon>
        <taxon>asterids</taxon>
        <taxon>lamiids</taxon>
        <taxon>Lamiales</taxon>
        <taxon>Orobanchaceae</taxon>
        <taxon>Orobanchaceae incertae sedis</taxon>
        <taxon>Phtheirospermum</taxon>
    </lineage>
</organism>
<dbReference type="GO" id="GO:0042651">
    <property type="term" value="C:thylakoid membrane"/>
    <property type="evidence" value="ECO:0007669"/>
    <property type="project" value="TreeGrafter"/>
</dbReference>
<reference evidence="9" key="1">
    <citation type="submission" date="2020-07" db="EMBL/GenBank/DDBJ databases">
        <title>Ethylene signaling mediates host invasion by parasitic plants.</title>
        <authorList>
            <person name="Yoshida S."/>
        </authorList>
    </citation>
    <scope>NUCLEOTIDE SEQUENCE</scope>
    <source>
        <strain evidence="9">Okayama</strain>
    </source>
</reference>
<dbReference type="InterPro" id="IPR044680">
    <property type="entry name" value="EX1/2"/>
</dbReference>
<comment type="similarity">
    <text evidence="2">Belongs to the Casparian strip membrane proteins (CASP) family.</text>
</comment>
<feature type="region of interest" description="Disordered" evidence="7">
    <location>
        <begin position="342"/>
        <end position="380"/>
    </location>
</feature>
<dbReference type="AlphaFoldDB" id="A0A830CEF5"/>
<dbReference type="Pfam" id="PF04535">
    <property type="entry name" value="CASP_dom"/>
    <property type="match status" value="1"/>
</dbReference>
<dbReference type="GO" id="GO:0005886">
    <property type="term" value="C:plasma membrane"/>
    <property type="evidence" value="ECO:0007669"/>
    <property type="project" value="UniProtKB-SubCell"/>
</dbReference>
<feature type="compositionally biased region" description="Acidic residues" evidence="7">
    <location>
        <begin position="355"/>
        <end position="366"/>
    </location>
</feature>
<evidence type="ECO:0000313" key="10">
    <source>
        <dbReference type="Proteomes" id="UP000653305"/>
    </source>
</evidence>
<evidence type="ECO:0000259" key="8">
    <source>
        <dbReference type="Pfam" id="PF04535"/>
    </source>
</evidence>
<dbReference type="InterPro" id="IPR006702">
    <property type="entry name" value="CASP_dom"/>
</dbReference>
<comment type="subcellular location">
    <subcellularLocation>
        <location evidence="1">Cell membrane</location>
        <topology evidence="1">Multi-pass membrane protein</topology>
    </subcellularLocation>
</comment>
<dbReference type="Pfam" id="PF12014">
    <property type="entry name" value="Cyclin_D1_bind"/>
    <property type="match status" value="1"/>
</dbReference>
<keyword evidence="3" id="KW-1003">Cell membrane</keyword>
<evidence type="ECO:0000256" key="1">
    <source>
        <dbReference type="ARBA" id="ARBA00004651"/>
    </source>
</evidence>
<dbReference type="GO" id="GO:0010343">
    <property type="term" value="P:singlet oxygen-mediated programmed cell death"/>
    <property type="evidence" value="ECO:0007669"/>
    <property type="project" value="InterPro"/>
</dbReference>
<proteinExistence type="inferred from homology"/>
<keyword evidence="6" id="KW-0472">Membrane</keyword>
<dbReference type="PANTHER" id="PTHR33917:SF2">
    <property type="entry name" value="PROTEIN EXECUTER 2, CHLOROPLASTIC"/>
    <property type="match status" value="1"/>
</dbReference>
<evidence type="ECO:0000256" key="5">
    <source>
        <dbReference type="ARBA" id="ARBA00022989"/>
    </source>
</evidence>
<keyword evidence="4" id="KW-0812">Transmembrane</keyword>
<comment type="caution">
    <text evidence="9">The sequence shown here is derived from an EMBL/GenBank/DDBJ whole genome shotgun (WGS) entry which is preliminary data.</text>
</comment>
<dbReference type="PANTHER" id="PTHR33917">
    <property type="entry name" value="PROTEIN EXECUTER 1, CHLOROPLASTIC"/>
    <property type="match status" value="1"/>
</dbReference>
<gene>
    <name evidence="9" type="ORF">PHJA_001688100</name>
</gene>
<dbReference type="Proteomes" id="UP000653305">
    <property type="component" value="Unassembled WGS sequence"/>
</dbReference>
<protein>
    <submittedName>
        <fullName evidence="9">Protein executer 1 chloroplastic</fullName>
    </submittedName>
</protein>
<feature type="compositionally biased region" description="Basic and acidic residues" evidence="7">
    <location>
        <begin position="342"/>
        <end position="354"/>
    </location>
</feature>
<feature type="region of interest" description="Disordered" evidence="7">
    <location>
        <begin position="666"/>
        <end position="720"/>
    </location>
</feature>